<evidence type="ECO:0000259" key="20">
    <source>
        <dbReference type="PROSITE" id="PS50109"/>
    </source>
</evidence>
<dbReference type="Proteomes" id="UP000190341">
    <property type="component" value="Unassembled WGS sequence"/>
</dbReference>
<keyword evidence="24" id="KW-1185">Reference proteome</keyword>
<keyword evidence="10" id="KW-0067">ATP-binding</keyword>
<evidence type="ECO:0000259" key="22">
    <source>
        <dbReference type="PROSITE" id="PS50894"/>
    </source>
</evidence>
<evidence type="ECO:0000313" key="24">
    <source>
        <dbReference type="Proteomes" id="UP000190341"/>
    </source>
</evidence>
<dbReference type="PRINTS" id="PR00344">
    <property type="entry name" value="BCTRLSENSOR"/>
</dbReference>
<evidence type="ECO:0000256" key="8">
    <source>
        <dbReference type="ARBA" id="ARBA00022741"/>
    </source>
</evidence>
<comment type="catalytic activity">
    <reaction evidence="1">
        <text>ATP + protein L-histidine = ADP + protein N-phospho-L-histidine.</text>
        <dbReference type="EC" id="2.7.13.3"/>
    </reaction>
</comment>
<dbReference type="SMART" id="SM00073">
    <property type="entry name" value="HPT"/>
    <property type="match status" value="1"/>
</dbReference>
<keyword evidence="9 23" id="KW-0418">Kinase</keyword>
<evidence type="ECO:0000256" key="16">
    <source>
        <dbReference type="ARBA" id="ARBA00068150"/>
    </source>
</evidence>
<dbReference type="Pfam" id="PF00072">
    <property type="entry name" value="Response_reg"/>
    <property type="match status" value="1"/>
</dbReference>
<evidence type="ECO:0000259" key="21">
    <source>
        <dbReference type="PROSITE" id="PS50110"/>
    </source>
</evidence>
<dbReference type="CDD" id="cd16922">
    <property type="entry name" value="HATPase_EvgS-ArcB-TorS-like"/>
    <property type="match status" value="1"/>
</dbReference>
<feature type="transmembrane region" description="Helical" evidence="19">
    <location>
        <begin position="96"/>
        <end position="116"/>
    </location>
</feature>
<dbReference type="Gene3D" id="3.30.565.10">
    <property type="entry name" value="Histidine kinase-like ATPase, C-terminal domain"/>
    <property type="match status" value="1"/>
</dbReference>
<dbReference type="PROSITE" id="PS50110">
    <property type="entry name" value="RESPONSE_REGULATORY"/>
    <property type="match status" value="1"/>
</dbReference>
<proteinExistence type="predicted"/>
<dbReference type="InterPro" id="IPR008207">
    <property type="entry name" value="Sig_transdc_His_kin_Hpt_dom"/>
</dbReference>
<reference evidence="23 24" key="1">
    <citation type="submission" date="2017-02" db="EMBL/GenBank/DDBJ databases">
        <authorList>
            <person name="Peterson S.W."/>
        </authorList>
    </citation>
    <scope>NUCLEOTIDE SEQUENCE [LARGE SCALE GENOMIC DNA]</scope>
    <source>
        <strain evidence="23 24">P15</strain>
    </source>
</reference>
<feature type="domain" description="Response regulatory" evidence="21">
    <location>
        <begin position="472"/>
        <end position="590"/>
    </location>
</feature>
<evidence type="ECO:0000256" key="5">
    <source>
        <dbReference type="ARBA" id="ARBA00022553"/>
    </source>
</evidence>
<feature type="transmembrane region" description="Helical" evidence="19">
    <location>
        <begin position="128"/>
        <end position="146"/>
    </location>
</feature>
<dbReference type="GO" id="GO:0000155">
    <property type="term" value="F:phosphorelay sensor kinase activity"/>
    <property type="evidence" value="ECO:0007669"/>
    <property type="project" value="InterPro"/>
</dbReference>
<evidence type="ECO:0000256" key="19">
    <source>
        <dbReference type="SAM" id="Phobius"/>
    </source>
</evidence>
<name>A0A1T5M0H3_9GAMM</name>
<dbReference type="InterPro" id="IPR004358">
    <property type="entry name" value="Sig_transdc_His_kin-like_C"/>
</dbReference>
<feature type="domain" description="HPt" evidence="22">
    <location>
        <begin position="627"/>
        <end position="720"/>
    </location>
</feature>
<dbReference type="GO" id="GO:0005524">
    <property type="term" value="F:ATP binding"/>
    <property type="evidence" value="ECO:0007669"/>
    <property type="project" value="UniProtKB-KW"/>
</dbReference>
<dbReference type="CDD" id="cd00088">
    <property type="entry name" value="HPT"/>
    <property type="match status" value="1"/>
</dbReference>
<dbReference type="SUPFAM" id="SSF55874">
    <property type="entry name" value="ATPase domain of HSP90 chaperone/DNA topoisomerase II/histidine kinase"/>
    <property type="match status" value="1"/>
</dbReference>
<dbReference type="PANTHER" id="PTHR45339:SF1">
    <property type="entry name" value="HYBRID SIGNAL TRANSDUCTION HISTIDINE KINASE J"/>
    <property type="match status" value="1"/>
</dbReference>
<dbReference type="RefSeq" id="WP_079726072.1">
    <property type="nucleotide sequence ID" value="NZ_BMCL01000004.1"/>
</dbReference>
<dbReference type="InterPro" id="IPR036097">
    <property type="entry name" value="HisK_dim/P_sf"/>
</dbReference>
<dbReference type="InterPro" id="IPR036641">
    <property type="entry name" value="HPT_dom_sf"/>
</dbReference>
<keyword evidence="11 19" id="KW-1133">Transmembrane helix</keyword>
<feature type="modified residue" description="Phosphohistidine" evidence="17">
    <location>
        <position position="666"/>
    </location>
</feature>
<dbReference type="FunFam" id="3.30.565.10:FF:000010">
    <property type="entry name" value="Sensor histidine kinase RcsC"/>
    <property type="match status" value="1"/>
</dbReference>
<keyword evidence="14 19" id="KW-0472">Membrane</keyword>
<dbReference type="CDD" id="cd00082">
    <property type="entry name" value="HisKA"/>
    <property type="match status" value="1"/>
</dbReference>
<evidence type="ECO:0000256" key="13">
    <source>
        <dbReference type="ARBA" id="ARBA00023026"/>
    </source>
</evidence>
<keyword evidence="4" id="KW-1003">Cell membrane</keyword>
<dbReference type="SMART" id="SM00448">
    <property type="entry name" value="REC"/>
    <property type="match status" value="1"/>
</dbReference>
<feature type="transmembrane region" description="Helical" evidence="19">
    <location>
        <begin position="51"/>
        <end position="75"/>
    </location>
</feature>
<keyword evidence="12" id="KW-0902">Two-component regulatory system</keyword>
<sequence>MERNLASWIQSRLANRPDSEHGQTSIRVIIFTGVILYMVGAALYGSLTPDVYIWSAIMSGVGAGVGLALLIGILINPGKSHTRRIIGMLTDYGLMTVAMVLKGEPLAWLYVILMWVTVGNGLRYGNKYLIGAVASAGISFGTVLVLNDYWRQNLSLGLGLWVGLIAVPMYLSGLLRDLTRATEEARRANEAKSRFLANMSHEFRTPLNGLAGMSELLATTRLDSEQRECLSTIQASTRSLLGLVEDVLDISAIEAGKLKLNLVDFAPRELVDSIGLILLPQARGKQLNYVVQFDDDVPTLLRGDSGHLRQVLLNLAGNAVKFTDHGEVRLHVSVIGADLPIGLQTGNRTRLRFTVTDTGIGIPASVRDRLFEAFEQADVSLARRYGGTGLGTTIAKGLTEAMGGTIGFESSEQKGSSFWVELPFEDVQPRKITPAIQAPAHWLEDSAKPGAENIIAFSDPFLRHRARVRSMQILVADDHEANRMVVQRLLQKAGHRVTCVNGGEEVLNALESFDYDAVICDLHMPDVSGLDLLKQLRVMEAGSSQRTPVLILSADVTPDAIRNCERAGARAFLAKPVVATRLLDTLADIATNSAITPPTSAPATTMRAGDEILDMTVLDELSALGMGEAFEREFIAQCLNDADGCIGAMAHAMEHGQGEHLRDHAHALKGVASNLGLVKLAAAASELMRLADWQVAREWRQRLAAVNSYLAQGRAALEARERGRNAPGAGSHERS</sequence>
<dbReference type="InterPro" id="IPR011006">
    <property type="entry name" value="CheY-like_superfamily"/>
</dbReference>
<evidence type="ECO:0000256" key="18">
    <source>
        <dbReference type="PROSITE-ProRule" id="PRU00169"/>
    </source>
</evidence>
<evidence type="ECO:0000256" key="1">
    <source>
        <dbReference type="ARBA" id="ARBA00000085"/>
    </source>
</evidence>
<dbReference type="Pfam" id="PF02518">
    <property type="entry name" value="HATPase_c"/>
    <property type="match status" value="1"/>
</dbReference>
<dbReference type="SMART" id="SM00388">
    <property type="entry name" value="HisKA"/>
    <property type="match status" value="1"/>
</dbReference>
<feature type="domain" description="Histidine kinase" evidence="20">
    <location>
        <begin position="198"/>
        <end position="426"/>
    </location>
</feature>
<evidence type="ECO:0000256" key="11">
    <source>
        <dbReference type="ARBA" id="ARBA00022989"/>
    </source>
</evidence>
<evidence type="ECO:0000256" key="4">
    <source>
        <dbReference type="ARBA" id="ARBA00022475"/>
    </source>
</evidence>
<dbReference type="Pfam" id="PF00512">
    <property type="entry name" value="HisKA"/>
    <property type="match status" value="1"/>
</dbReference>
<evidence type="ECO:0000256" key="15">
    <source>
        <dbReference type="ARBA" id="ARBA00064003"/>
    </source>
</evidence>
<protein>
    <recommendedName>
        <fullName evidence="16">Sensory/regulatory protein RpfC</fullName>
        <ecNumber evidence="3">2.7.13.3</ecNumber>
    </recommendedName>
</protein>
<keyword evidence="8" id="KW-0547">Nucleotide-binding</keyword>
<dbReference type="SUPFAM" id="SSF47384">
    <property type="entry name" value="Homodimeric domain of signal transducing histidine kinase"/>
    <property type="match status" value="1"/>
</dbReference>
<dbReference type="Gene3D" id="3.40.50.2300">
    <property type="match status" value="1"/>
</dbReference>
<dbReference type="SUPFAM" id="SSF47226">
    <property type="entry name" value="Histidine-containing phosphotransfer domain, HPT domain"/>
    <property type="match status" value="1"/>
</dbReference>
<dbReference type="PROSITE" id="PS50894">
    <property type="entry name" value="HPT"/>
    <property type="match status" value="1"/>
</dbReference>
<feature type="transmembrane region" description="Helical" evidence="19">
    <location>
        <begin position="153"/>
        <end position="171"/>
    </location>
</feature>
<evidence type="ECO:0000256" key="3">
    <source>
        <dbReference type="ARBA" id="ARBA00012438"/>
    </source>
</evidence>
<evidence type="ECO:0000313" key="23">
    <source>
        <dbReference type="EMBL" id="SKC81741.1"/>
    </source>
</evidence>
<dbReference type="PANTHER" id="PTHR45339">
    <property type="entry name" value="HYBRID SIGNAL TRANSDUCTION HISTIDINE KINASE J"/>
    <property type="match status" value="1"/>
</dbReference>
<dbReference type="CDD" id="cd17546">
    <property type="entry name" value="REC_hyHK_CKI1_RcsC-like"/>
    <property type="match status" value="1"/>
</dbReference>
<dbReference type="EC" id="2.7.13.3" evidence="3"/>
<dbReference type="SUPFAM" id="SSF52172">
    <property type="entry name" value="CheY-like"/>
    <property type="match status" value="1"/>
</dbReference>
<comment type="subunit">
    <text evidence="15">At low DSF concentrations, interacts with RpfF.</text>
</comment>
<dbReference type="EMBL" id="FUZV01000002">
    <property type="protein sequence ID" value="SKC81741.1"/>
    <property type="molecule type" value="Genomic_DNA"/>
</dbReference>
<feature type="modified residue" description="4-aspartylphosphate" evidence="18">
    <location>
        <position position="521"/>
    </location>
</feature>
<dbReference type="AlphaFoldDB" id="A0A1T5M0H3"/>
<dbReference type="Pfam" id="PF01627">
    <property type="entry name" value="Hpt"/>
    <property type="match status" value="1"/>
</dbReference>
<evidence type="ECO:0000256" key="2">
    <source>
        <dbReference type="ARBA" id="ARBA00004429"/>
    </source>
</evidence>
<dbReference type="InterPro" id="IPR005467">
    <property type="entry name" value="His_kinase_dom"/>
</dbReference>
<dbReference type="PROSITE" id="PS50109">
    <property type="entry name" value="HIS_KIN"/>
    <property type="match status" value="1"/>
</dbReference>
<keyword evidence="13" id="KW-0843">Virulence</keyword>
<keyword evidence="7 19" id="KW-0812">Transmembrane</keyword>
<dbReference type="InterPro" id="IPR003661">
    <property type="entry name" value="HisK_dim/P_dom"/>
</dbReference>
<evidence type="ECO:0000256" key="12">
    <source>
        <dbReference type="ARBA" id="ARBA00023012"/>
    </source>
</evidence>
<evidence type="ECO:0000256" key="7">
    <source>
        <dbReference type="ARBA" id="ARBA00022692"/>
    </source>
</evidence>
<evidence type="ECO:0000256" key="10">
    <source>
        <dbReference type="ARBA" id="ARBA00022840"/>
    </source>
</evidence>
<dbReference type="STRING" id="428993.SAMN06296058_3562"/>
<evidence type="ECO:0000256" key="9">
    <source>
        <dbReference type="ARBA" id="ARBA00022777"/>
    </source>
</evidence>
<dbReference type="Gene3D" id="1.10.287.130">
    <property type="match status" value="1"/>
</dbReference>
<evidence type="ECO:0000256" key="14">
    <source>
        <dbReference type="ARBA" id="ARBA00023136"/>
    </source>
</evidence>
<dbReference type="GO" id="GO:0005886">
    <property type="term" value="C:plasma membrane"/>
    <property type="evidence" value="ECO:0007669"/>
    <property type="project" value="UniProtKB-SubCell"/>
</dbReference>
<accession>A0A1T5M0H3</accession>
<evidence type="ECO:0000256" key="17">
    <source>
        <dbReference type="PROSITE-ProRule" id="PRU00110"/>
    </source>
</evidence>
<organism evidence="23 24">
    <name type="scientific">Pseudoxanthomonas indica</name>
    <dbReference type="NCBI Taxonomy" id="428993"/>
    <lineage>
        <taxon>Bacteria</taxon>
        <taxon>Pseudomonadati</taxon>
        <taxon>Pseudomonadota</taxon>
        <taxon>Gammaproteobacteria</taxon>
        <taxon>Lysobacterales</taxon>
        <taxon>Lysobacteraceae</taxon>
        <taxon>Pseudoxanthomonas</taxon>
    </lineage>
</organism>
<comment type="subcellular location">
    <subcellularLocation>
        <location evidence="2">Cell inner membrane</location>
        <topology evidence="2">Multi-pass membrane protein</topology>
    </subcellularLocation>
</comment>
<feature type="transmembrane region" description="Helical" evidence="19">
    <location>
        <begin position="26"/>
        <end position="45"/>
    </location>
</feature>
<dbReference type="InterPro" id="IPR001789">
    <property type="entry name" value="Sig_transdc_resp-reg_receiver"/>
</dbReference>
<dbReference type="InterPro" id="IPR036890">
    <property type="entry name" value="HATPase_C_sf"/>
</dbReference>
<dbReference type="OrthoDB" id="9797243at2"/>
<dbReference type="InterPro" id="IPR003594">
    <property type="entry name" value="HATPase_dom"/>
</dbReference>
<keyword evidence="6" id="KW-0808">Transferase</keyword>
<dbReference type="FunFam" id="1.10.287.130:FF:000002">
    <property type="entry name" value="Two-component osmosensing histidine kinase"/>
    <property type="match status" value="1"/>
</dbReference>
<evidence type="ECO:0000256" key="6">
    <source>
        <dbReference type="ARBA" id="ARBA00022679"/>
    </source>
</evidence>
<gene>
    <name evidence="23" type="ORF">SAMN06296058_3562</name>
</gene>
<dbReference type="Gene3D" id="1.20.120.160">
    <property type="entry name" value="HPT domain"/>
    <property type="match status" value="1"/>
</dbReference>
<dbReference type="SMART" id="SM00387">
    <property type="entry name" value="HATPase_c"/>
    <property type="match status" value="1"/>
</dbReference>
<keyword evidence="5 18" id="KW-0597">Phosphoprotein</keyword>